<dbReference type="OrthoDB" id="1935097at2759"/>
<comment type="caution">
    <text evidence="2">The sequence shown here is derived from an EMBL/GenBank/DDBJ whole genome shotgun (WGS) entry which is preliminary data.</text>
</comment>
<dbReference type="Proteomes" id="UP000237000">
    <property type="component" value="Unassembled WGS sequence"/>
</dbReference>
<proteinExistence type="predicted"/>
<gene>
    <name evidence="2" type="ORF">TorRG33x02_330940</name>
</gene>
<name>A0A2P5B6C2_TREOI</name>
<evidence type="ECO:0000313" key="3">
    <source>
        <dbReference type="Proteomes" id="UP000237000"/>
    </source>
</evidence>
<accession>A0A2P5B6C2</accession>
<evidence type="ECO:0000256" key="1">
    <source>
        <dbReference type="SAM" id="MobiDB-lite"/>
    </source>
</evidence>
<organism evidence="2 3">
    <name type="scientific">Trema orientale</name>
    <name type="common">Charcoal tree</name>
    <name type="synonym">Celtis orientalis</name>
    <dbReference type="NCBI Taxonomy" id="63057"/>
    <lineage>
        <taxon>Eukaryota</taxon>
        <taxon>Viridiplantae</taxon>
        <taxon>Streptophyta</taxon>
        <taxon>Embryophyta</taxon>
        <taxon>Tracheophyta</taxon>
        <taxon>Spermatophyta</taxon>
        <taxon>Magnoliopsida</taxon>
        <taxon>eudicotyledons</taxon>
        <taxon>Gunneridae</taxon>
        <taxon>Pentapetalae</taxon>
        <taxon>rosids</taxon>
        <taxon>fabids</taxon>
        <taxon>Rosales</taxon>
        <taxon>Cannabaceae</taxon>
        <taxon>Trema</taxon>
    </lineage>
</organism>
<feature type="region of interest" description="Disordered" evidence="1">
    <location>
        <begin position="22"/>
        <end position="77"/>
    </location>
</feature>
<dbReference type="InParanoid" id="A0A2P5B6C2"/>
<protein>
    <submittedName>
        <fullName evidence="2">Uncharacterized protein</fullName>
    </submittedName>
</protein>
<dbReference type="PANTHER" id="PTHR33670">
    <property type="entry name" value="SPLICING FACTOR, PROLINE- AND GLUTAMINE-RICH-LIKE"/>
    <property type="match status" value="1"/>
</dbReference>
<dbReference type="PANTHER" id="PTHR33670:SF15">
    <property type="entry name" value="OS02G0797600 PROTEIN"/>
    <property type="match status" value="1"/>
</dbReference>
<reference evidence="3" key="1">
    <citation type="submission" date="2016-06" db="EMBL/GenBank/DDBJ databases">
        <title>Parallel loss of symbiosis genes in relatives of nitrogen-fixing non-legume Parasponia.</title>
        <authorList>
            <person name="Van Velzen R."/>
            <person name="Holmer R."/>
            <person name="Bu F."/>
            <person name="Rutten L."/>
            <person name="Van Zeijl A."/>
            <person name="Liu W."/>
            <person name="Santuari L."/>
            <person name="Cao Q."/>
            <person name="Sharma T."/>
            <person name="Shen D."/>
            <person name="Roswanjaya Y."/>
            <person name="Wardhani T."/>
            <person name="Kalhor M.S."/>
            <person name="Jansen J."/>
            <person name="Van den Hoogen J."/>
            <person name="Gungor B."/>
            <person name="Hartog M."/>
            <person name="Hontelez J."/>
            <person name="Verver J."/>
            <person name="Yang W.-C."/>
            <person name="Schijlen E."/>
            <person name="Repin R."/>
            <person name="Schilthuizen M."/>
            <person name="Schranz E."/>
            <person name="Heidstra R."/>
            <person name="Miyata K."/>
            <person name="Fedorova E."/>
            <person name="Kohlen W."/>
            <person name="Bisseling T."/>
            <person name="Smit S."/>
            <person name="Geurts R."/>
        </authorList>
    </citation>
    <scope>NUCLEOTIDE SEQUENCE [LARGE SCALE GENOMIC DNA]</scope>
    <source>
        <strain evidence="3">cv. RG33-2</strain>
    </source>
</reference>
<dbReference type="AlphaFoldDB" id="A0A2P5B6C2"/>
<keyword evidence="3" id="KW-1185">Reference proteome</keyword>
<evidence type="ECO:0000313" key="2">
    <source>
        <dbReference type="EMBL" id="PON44329.1"/>
    </source>
</evidence>
<sequence length="207" mass="22108">MGTAVLRSHDCLGGRFTDESVAMTTPLRSRRNPNMPILSPKPNPNGFQSRRRKRSPAGFQSSPQDRDRTRSRGGAMVEKAPASNLVMGQVKILKRGESLSLSTAKSDRASGVVVAAPAAGKNRKPRTAAKVEDVDLVLGSTNRLGPDPEMVMKQVRVSKCKVVDGLYAGSGAFFSSPPPSSLPLPGFLGKKDAATSDLRRLLQLDLA</sequence>
<dbReference type="EMBL" id="JXTC01000596">
    <property type="protein sequence ID" value="PON44329.1"/>
    <property type="molecule type" value="Genomic_DNA"/>
</dbReference>
<dbReference type="STRING" id="63057.A0A2P5B6C2"/>